<dbReference type="AlphaFoldDB" id="A0A0G4H7C0"/>
<protein>
    <submittedName>
        <fullName evidence="9">Uncharacterized protein</fullName>
    </submittedName>
</protein>
<feature type="transmembrane region" description="Helical" evidence="8">
    <location>
        <begin position="211"/>
        <end position="230"/>
    </location>
</feature>
<comment type="subcellular location">
    <subcellularLocation>
        <location evidence="1">Membrane</location>
        <topology evidence="1">Multi-pass membrane protein</topology>
    </subcellularLocation>
</comment>
<evidence type="ECO:0000256" key="6">
    <source>
        <dbReference type="ARBA" id="ARBA00023136"/>
    </source>
</evidence>
<evidence type="ECO:0000256" key="1">
    <source>
        <dbReference type="ARBA" id="ARBA00004141"/>
    </source>
</evidence>
<evidence type="ECO:0000256" key="4">
    <source>
        <dbReference type="ARBA" id="ARBA00022692"/>
    </source>
</evidence>
<feature type="transmembrane region" description="Helical" evidence="8">
    <location>
        <begin position="279"/>
        <end position="301"/>
    </location>
</feature>
<evidence type="ECO:0000313" key="10">
    <source>
        <dbReference type="Proteomes" id="UP000041254"/>
    </source>
</evidence>
<dbReference type="PANTHER" id="PTHR31585">
    <property type="entry name" value="FOLATE-BIOPTERIN TRANSPORTER 1, CHLOROPLASTIC"/>
    <property type="match status" value="1"/>
</dbReference>
<reference evidence="9 10" key="1">
    <citation type="submission" date="2014-11" db="EMBL/GenBank/DDBJ databases">
        <authorList>
            <person name="Zhu J."/>
            <person name="Qi W."/>
            <person name="Song R."/>
        </authorList>
    </citation>
    <scope>NUCLEOTIDE SEQUENCE [LARGE SCALE GENOMIC DNA]</scope>
</reference>
<feature type="transmembrane region" description="Helical" evidence="8">
    <location>
        <begin position="144"/>
        <end position="165"/>
    </location>
</feature>
<gene>
    <name evidence="9" type="ORF">Vbra_19752</name>
</gene>
<keyword evidence="4 8" id="KW-0812">Transmembrane</keyword>
<feature type="transmembrane region" description="Helical" evidence="8">
    <location>
        <begin position="422"/>
        <end position="439"/>
    </location>
</feature>
<accession>A0A0G4H7C0</accession>
<evidence type="ECO:0000256" key="3">
    <source>
        <dbReference type="ARBA" id="ARBA00022448"/>
    </source>
</evidence>
<dbReference type="GO" id="GO:0016020">
    <property type="term" value="C:membrane"/>
    <property type="evidence" value="ECO:0007669"/>
    <property type="project" value="UniProtKB-SubCell"/>
</dbReference>
<keyword evidence="3" id="KW-0813">Transport</keyword>
<dbReference type="VEuPathDB" id="CryptoDB:Vbra_19752"/>
<feature type="transmembrane region" description="Helical" evidence="8">
    <location>
        <begin position="388"/>
        <end position="410"/>
    </location>
</feature>
<organism evidence="9 10">
    <name type="scientific">Vitrella brassicaformis (strain CCMP3155)</name>
    <dbReference type="NCBI Taxonomy" id="1169540"/>
    <lineage>
        <taxon>Eukaryota</taxon>
        <taxon>Sar</taxon>
        <taxon>Alveolata</taxon>
        <taxon>Colpodellida</taxon>
        <taxon>Vitrellaceae</taxon>
        <taxon>Vitrella</taxon>
    </lineage>
</organism>
<comment type="similarity">
    <text evidence="2">Belongs to the major facilitator superfamily. Folate-biopterin transporter (TC 2.A.71) family.</text>
</comment>
<sequence length="660" mass="70482">MGSRRSRATRSGAAPVHFNISKGEGAFKDVSSLSQPLQWAAYLLPIAVVALTEGIQLVVCAILRSALMRHYAQTDRAASLLSALPLAVWLLKPFMGMALDAFGYMGEYRRPALVMTGLSAFLSLSSLLFVITHPTAFGDTMLPVLSSALYASAGLATLTTASEAITLQRARQQTAGGAAWTFSVSMAGRAVGLSLAILMSSLPLSAAAESSVLGFVSLVPLCISFAASLFNERTLLTCDGVPTRAVSNLTLSLDKDGLPVPAAPRSKPLREVWRSLSDYYRHVAVVGSLTYLFLMVAVPDVRPHMTDLLGDRFNWPTVLDAYLPFLAQLARLAGVALFQVTLYKLPFRTLGGLSTVASILPKAALALLLHPASPLTLPAHSASGTLQWLLLIDTALSTIACEALFLRLLLLGCRLCPEGLEATGFSTVAAVSTLGAWAARGGGGLVMQQLGVATWEGLWLTQVVIMAAYLLPTLAGVRVVTDVEAYDFSPSDVDDDESTRDHTSSGVGSETSPLILPTPEVNAFHHHHHGSSRRPFAALTHSSVLSSPSSCTSISSRDDDMSPSPLKAPEVPQYGSMAANDRRKRPQRSSARKSSGRRVGGEGKANNTEESNADQQWVIVEDTVPRGKAYRGSHHHHHHATPFGKFPTIRDVDWATNATL</sequence>
<keyword evidence="10" id="KW-1185">Reference proteome</keyword>
<dbReference type="SUPFAM" id="SSF103473">
    <property type="entry name" value="MFS general substrate transporter"/>
    <property type="match status" value="1"/>
</dbReference>
<dbReference type="Pfam" id="PF03092">
    <property type="entry name" value="BT1"/>
    <property type="match status" value="1"/>
</dbReference>
<evidence type="ECO:0000256" key="5">
    <source>
        <dbReference type="ARBA" id="ARBA00022989"/>
    </source>
</evidence>
<keyword evidence="5 8" id="KW-1133">Transmembrane helix</keyword>
<feature type="region of interest" description="Disordered" evidence="7">
    <location>
        <begin position="490"/>
        <end position="516"/>
    </location>
</feature>
<feature type="transmembrane region" description="Helical" evidence="8">
    <location>
        <begin position="177"/>
        <end position="199"/>
    </location>
</feature>
<evidence type="ECO:0000313" key="9">
    <source>
        <dbReference type="EMBL" id="CEM39766.1"/>
    </source>
</evidence>
<dbReference type="InterPro" id="IPR039309">
    <property type="entry name" value="BT1"/>
</dbReference>
<feature type="transmembrane region" description="Helical" evidence="8">
    <location>
        <begin position="86"/>
        <end position="105"/>
    </location>
</feature>
<feature type="compositionally biased region" description="Basic residues" evidence="7">
    <location>
        <begin position="582"/>
        <end position="596"/>
    </location>
</feature>
<keyword evidence="6 8" id="KW-0472">Membrane</keyword>
<feature type="transmembrane region" description="Helical" evidence="8">
    <location>
        <begin position="321"/>
        <end position="343"/>
    </location>
</feature>
<feature type="transmembrane region" description="Helical" evidence="8">
    <location>
        <begin position="112"/>
        <end position="132"/>
    </location>
</feature>
<dbReference type="EMBL" id="CDMY01001052">
    <property type="protein sequence ID" value="CEM39766.1"/>
    <property type="molecule type" value="Genomic_DNA"/>
</dbReference>
<evidence type="ECO:0000256" key="7">
    <source>
        <dbReference type="SAM" id="MobiDB-lite"/>
    </source>
</evidence>
<dbReference type="InParanoid" id="A0A0G4H7C0"/>
<feature type="region of interest" description="Disordered" evidence="7">
    <location>
        <begin position="547"/>
        <end position="618"/>
    </location>
</feature>
<feature type="transmembrane region" description="Helical" evidence="8">
    <location>
        <begin position="350"/>
        <end position="368"/>
    </location>
</feature>
<proteinExistence type="inferred from homology"/>
<feature type="compositionally biased region" description="Polar residues" evidence="7">
    <location>
        <begin position="605"/>
        <end position="615"/>
    </location>
</feature>
<dbReference type="PANTHER" id="PTHR31585:SF0">
    <property type="entry name" value="FOLATE-BIOPTERIN TRANSPORTER 1, CHLOROPLASTIC"/>
    <property type="match status" value="1"/>
</dbReference>
<feature type="transmembrane region" description="Helical" evidence="8">
    <location>
        <begin position="459"/>
        <end position="480"/>
    </location>
</feature>
<evidence type="ECO:0000256" key="2">
    <source>
        <dbReference type="ARBA" id="ARBA00007015"/>
    </source>
</evidence>
<feature type="transmembrane region" description="Helical" evidence="8">
    <location>
        <begin position="42"/>
        <end position="66"/>
    </location>
</feature>
<name>A0A0G4H7C0_VITBC</name>
<dbReference type="InterPro" id="IPR036259">
    <property type="entry name" value="MFS_trans_sf"/>
</dbReference>
<evidence type="ECO:0000256" key="8">
    <source>
        <dbReference type="SAM" id="Phobius"/>
    </source>
</evidence>
<dbReference type="Proteomes" id="UP000041254">
    <property type="component" value="Unassembled WGS sequence"/>
</dbReference>